<gene>
    <name evidence="1" type="ORF">JL107_04555</name>
</gene>
<dbReference type="RefSeq" id="WP_205255814.1">
    <property type="nucleotide sequence ID" value="NZ_BAAAPV010000002.1"/>
</dbReference>
<name>A0A939C4Z7_9ACTN</name>
<evidence type="ECO:0000313" key="1">
    <source>
        <dbReference type="EMBL" id="MBM9475712.1"/>
    </source>
</evidence>
<keyword evidence="2" id="KW-1185">Reference proteome</keyword>
<comment type="caution">
    <text evidence="1">The sequence shown here is derived from an EMBL/GenBank/DDBJ whole genome shotgun (WGS) entry which is preliminary data.</text>
</comment>
<dbReference type="AlphaFoldDB" id="A0A939C4Z7"/>
<protein>
    <submittedName>
        <fullName evidence="1">Uncharacterized protein</fullName>
    </submittedName>
</protein>
<accession>A0A939C4Z7</accession>
<dbReference type="SUPFAM" id="SSF52402">
    <property type="entry name" value="Adenine nucleotide alpha hydrolases-like"/>
    <property type="match status" value="1"/>
</dbReference>
<reference evidence="1" key="1">
    <citation type="submission" date="2021-01" db="EMBL/GenBank/DDBJ databases">
        <title>KCTC 19127 draft genome.</title>
        <authorList>
            <person name="An D."/>
        </authorList>
    </citation>
    <scope>NUCLEOTIDE SEQUENCE</scope>
    <source>
        <strain evidence="1">KCTC 19127</strain>
    </source>
</reference>
<sequence length="376" mass="41817">MASGGMTMTVVDHTGRSVVAELRSGTRRIGRISITANVDLDTETTPWLAAALPLAMYSDVPLHLNGPVDGTLLRSAPAITRFLSNWHPGLHEVPVTADSMPEPRPPAKGVGCFFSGGVDSFYSVLARRSEITHLVFVHGFDIDIDEHEVADRALRANREIAEQLGIQLVELTTDIRRISDRYTDWGVEYHGAALALVGLLLAPILGEILIPASWNVDDLRPWGSHPILDPLWSSESVRFVHHGADVRRPRKVALIAQNPVAMDHLRVCWQNRDGSYNCGRCEKCVRTILNFRAVGAQGACHTLPAEVSTAFLQRMRFDRNSQTHARENLNEMRCLPEPDRELEAALVKAIRRGEIYGPIGTVRTRARKMLVRIARR</sequence>
<organism evidence="1 2">
    <name type="scientific">Nakamurella flavida</name>
    <dbReference type="NCBI Taxonomy" id="363630"/>
    <lineage>
        <taxon>Bacteria</taxon>
        <taxon>Bacillati</taxon>
        <taxon>Actinomycetota</taxon>
        <taxon>Actinomycetes</taxon>
        <taxon>Nakamurellales</taxon>
        <taxon>Nakamurellaceae</taxon>
        <taxon>Nakamurella</taxon>
    </lineage>
</organism>
<dbReference type="EMBL" id="JAERWL010000005">
    <property type="protein sequence ID" value="MBM9475712.1"/>
    <property type="molecule type" value="Genomic_DNA"/>
</dbReference>
<proteinExistence type="predicted"/>
<evidence type="ECO:0000313" key="2">
    <source>
        <dbReference type="Proteomes" id="UP000663801"/>
    </source>
</evidence>
<dbReference type="Proteomes" id="UP000663801">
    <property type="component" value="Unassembled WGS sequence"/>
</dbReference>